<sequence length="660" mass="73132">MLTLDHCVKCTLKCHIISCVDGSDKCTNELSIASSDSEFCMLGLRNDSPGLWEALNGLNIKSLSLGYKFDVNHKDFFLQFLSSLNHLETLRIEMDSHIPSILKAIRCLNIKSLTLIQRVFHEESLSESLSSLTHLETLSIIADEDCPGMWEALRGLNINTLYLRMRVNHHVGSLSRCLSSLTQLKTLKMMIGYTDCSGLWEAPCVLIINSLSLNDWCNRFRFYHAESLSQSLPSLKRLKTLRICVSDYSSGLWKALRGLNITSLRLDIPYGGLKLNQVESSLKTLSSLAHLKTLSISVKGDSPGLLEALCGLNITSLSLIRDGRLSINRVELPSQYRLSLKHLETLSIDVNDDIPSLWTALRGLNIKSLTLKVRRMGLKHVESMSQSLSSFAQLETLSVSTNLEHSSSLLKVLHGLDIKNLNLNLDVLWITRANQVEWPQSLSSLKQLETLSISVHNDSPGLWKALTGLNIKSLSLSGWQNGNLIVNSVESMPQSLSSLTQLEILSISVDKDSPALWQALRGLHIKSLSLINGGSRGLVVNHVESMSQSLSSLRQLGTLSICVSEERPGLWGALCGLNIKRLSLSGRLRVNNVELLSESISSLTQLETLSVSVTKYSPGLWEALRCLNIKSLSFSDKWGYLRVNHPESLSQSLPSPTQLS</sequence>
<dbReference type="AlphaFoldDB" id="A0A9D4EY97"/>
<evidence type="ECO:0000313" key="1">
    <source>
        <dbReference type="EMBL" id="KAH3786581.1"/>
    </source>
</evidence>
<dbReference type="PANTHER" id="PTHR47186:SF61">
    <property type="entry name" value="LEUCINE-RICH REPEAT-CONTAINING PROTEIN 57-RELATED"/>
    <property type="match status" value="1"/>
</dbReference>
<reference evidence="1" key="1">
    <citation type="journal article" date="2019" name="bioRxiv">
        <title>The Genome of the Zebra Mussel, Dreissena polymorpha: A Resource for Invasive Species Research.</title>
        <authorList>
            <person name="McCartney M.A."/>
            <person name="Auch B."/>
            <person name="Kono T."/>
            <person name="Mallez S."/>
            <person name="Zhang Y."/>
            <person name="Obille A."/>
            <person name="Becker A."/>
            <person name="Abrahante J.E."/>
            <person name="Garbe J."/>
            <person name="Badalamenti J.P."/>
            <person name="Herman A."/>
            <person name="Mangelson H."/>
            <person name="Liachko I."/>
            <person name="Sullivan S."/>
            <person name="Sone E.D."/>
            <person name="Koren S."/>
            <person name="Silverstein K.A.T."/>
            <person name="Beckman K.B."/>
            <person name="Gohl D.M."/>
        </authorList>
    </citation>
    <scope>NUCLEOTIDE SEQUENCE</scope>
    <source>
        <strain evidence="1">Duluth1</strain>
        <tissue evidence="1">Whole animal</tissue>
    </source>
</reference>
<keyword evidence="2" id="KW-1185">Reference proteome</keyword>
<comment type="caution">
    <text evidence="1">The sequence shown here is derived from an EMBL/GenBank/DDBJ whole genome shotgun (WGS) entry which is preliminary data.</text>
</comment>
<dbReference type="Proteomes" id="UP000828390">
    <property type="component" value="Unassembled WGS sequence"/>
</dbReference>
<gene>
    <name evidence="1" type="ORF">DPMN_164688</name>
</gene>
<dbReference type="InterPro" id="IPR032675">
    <property type="entry name" value="LRR_dom_sf"/>
</dbReference>
<protein>
    <submittedName>
        <fullName evidence="1">Uncharacterized protein</fullName>
    </submittedName>
</protein>
<dbReference type="PANTHER" id="PTHR47186">
    <property type="entry name" value="LEUCINE-RICH REPEAT-CONTAINING PROTEIN 57"/>
    <property type="match status" value="1"/>
</dbReference>
<evidence type="ECO:0000313" key="2">
    <source>
        <dbReference type="Proteomes" id="UP000828390"/>
    </source>
</evidence>
<reference evidence="1" key="2">
    <citation type="submission" date="2020-11" db="EMBL/GenBank/DDBJ databases">
        <authorList>
            <person name="McCartney M.A."/>
            <person name="Auch B."/>
            <person name="Kono T."/>
            <person name="Mallez S."/>
            <person name="Becker A."/>
            <person name="Gohl D.M."/>
            <person name="Silverstein K.A.T."/>
            <person name="Koren S."/>
            <person name="Bechman K.B."/>
            <person name="Herman A."/>
            <person name="Abrahante J.E."/>
            <person name="Garbe J."/>
        </authorList>
    </citation>
    <scope>NUCLEOTIDE SEQUENCE</scope>
    <source>
        <strain evidence="1">Duluth1</strain>
        <tissue evidence="1">Whole animal</tissue>
    </source>
</reference>
<proteinExistence type="predicted"/>
<organism evidence="1 2">
    <name type="scientific">Dreissena polymorpha</name>
    <name type="common">Zebra mussel</name>
    <name type="synonym">Mytilus polymorpha</name>
    <dbReference type="NCBI Taxonomy" id="45954"/>
    <lineage>
        <taxon>Eukaryota</taxon>
        <taxon>Metazoa</taxon>
        <taxon>Spiralia</taxon>
        <taxon>Lophotrochozoa</taxon>
        <taxon>Mollusca</taxon>
        <taxon>Bivalvia</taxon>
        <taxon>Autobranchia</taxon>
        <taxon>Heteroconchia</taxon>
        <taxon>Euheterodonta</taxon>
        <taxon>Imparidentia</taxon>
        <taxon>Neoheterodontei</taxon>
        <taxon>Myida</taxon>
        <taxon>Dreissenoidea</taxon>
        <taxon>Dreissenidae</taxon>
        <taxon>Dreissena</taxon>
    </lineage>
</organism>
<accession>A0A9D4EY97</accession>
<name>A0A9D4EY97_DREPO</name>
<dbReference type="SUPFAM" id="SSF52047">
    <property type="entry name" value="RNI-like"/>
    <property type="match status" value="3"/>
</dbReference>
<dbReference type="EMBL" id="JAIWYP010000008">
    <property type="protein sequence ID" value="KAH3786581.1"/>
    <property type="molecule type" value="Genomic_DNA"/>
</dbReference>
<dbReference type="Gene3D" id="3.80.10.10">
    <property type="entry name" value="Ribonuclease Inhibitor"/>
    <property type="match status" value="2"/>
</dbReference>